<proteinExistence type="predicted"/>
<evidence type="ECO:0000313" key="3">
    <source>
        <dbReference type="Proteomes" id="UP000675881"/>
    </source>
</evidence>
<dbReference type="InterPro" id="IPR036497">
    <property type="entry name" value="GLTP_sf"/>
</dbReference>
<dbReference type="AlphaFoldDB" id="A0A7R8CDH1"/>
<dbReference type="PANTHER" id="PTHR10219">
    <property type="entry name" value="GLYCOLIPID TRANSFER PROTEIN-RELATED"/>
    <property type="match status" value="1"/>
</dbReference>
<protein>
    <submittedName>
        <fullName evidence="2">(salmon louse) hypothetical protein</fullName>
    </submittedName>
</protein>
<reference evidence="2" key="1">
    <citation type="submission" date="2021-02" db="EMBL/GenBank/DDBJ databases">
        <authorList>
            <person name="Bekaert M."/>
        </authorList>
    </citation>
    <scope>NUCLEOTIDE SEQUENCE</scope>
    <source>
        <strain evidence="2">IoA-00</strain>
    </source>
</reference>
<dbReference type="GO" id="GO:0016020">
    <property type="term" value="C:membrane"/>
    <property type="evidence" value="ECO:0007669"/>
    <property type="project" value="TreeGrafter"/>
</dbReference>
<dbReference type="InterPro" id="IPR014830">
    <property type="entry name" value="Glycolipid_transfer_prot_dom"/>
</dbReference>
<evidence type="ECO:0000259" key="1">
    <source>
        <dbReference type="Pfam" id="PF08718"/>
    </source>
</evidence>
<evidence type="ECO:0000313" key="2">
    <source>
        <dbReference type="EMBL" id="CAF2781126.1"/>
    </source>
</evidence>
<accession>A0A7R8CDH1</accession>
<dbReference type="PANTHER" id="PTHR10219:SF43">
    <property type="entry name" value="GLYCOLIPID TRANSFER PROTEIN DOMAIN-CONTAINING PROTEIN"/>
    <property type="match status" value="1"/>
</dbReference>
<dbReference type="Gene3D" id="1.10.3520.10">
    <property type="entry name" value="Glycolipid transfer protein"/>
    <property type="match status" value="1"/>
</dbReference>
<name>A0A7R8CDH1_LEPSM</name>
<sequence>MSEGKFSVQKLNTDFKKSLIVTEGADDVVLSAYLSGFEELYKFLIALGKYFKFIRSIFAWVASDVKAKIDVLHTARKKMPKEYETLSTAISHEKPPRGDKSGPLRNLLRLHRALEYIIAFLKAVVELESDTTPCAPVSQEAYNKTLAKYHPWVMQKAALLAMKMLPHRGGLFEVIGSNHSRETVKDELNEAIEKMDEAYRRMQDSFGKCEMLSLP</sequence>
<dbReference type="GO" id="GO:0005829">
    <property type="term" value="C:cytosol"/>
    <property type="evidence" value="ECO:0007669"/>
    <property type="project" value="TreeGrafter"/>
</dbReference>
<dbReference type="EMBL" id="HG994580">
    <property type="protein sequence ID" value="CAF2781126.1"/>
    <property type="molecule type" value="Genomic_DNA"/>
</dbReference>
<gene>
    <name evidence="2" type="ORF">LSAA_1695</name>
</gene>
<dbReference type="SUPFAM" id="SSF110004">
    <property type="entry name" value="Glycolipid transfer protein, GLTP"/>
    <property type="match status" value="1"/>
</dbReference>
<dbReference type="Pfam" id="PF08718">
    <property type="entry name" value="GLTP"/>
    <property type="match status" value="1"/>
</dbReference>
<keyword evidence="3" id="KW-1185">Reference proteome</keyword>
<dbReference type="GO" id="GO:1902388">
    <property type="term" value="F:ceramide 1-phosphate transfer activity"/>
    <property type="evidence" value="ECO:0007669"/>
    <property type="project" value="TreeGrafter"/>
</dbReference>
<feature type="domain" description="Glycolipid transfer protein" evidence="1">
    <location>
        <begin position="30"/>
        <end position="176"/>
    </location>
</feature>
<organism evidence="2 3">
    <name type="scientific">Lepeophtheirus salmonis</name>
    <name type="common">Salmon louse</name>
    <name type="synonym">Caligus salmonis</name>
    <dbReference type="NCBI Taxonomy" id="72036"/>
    <lineage>
        <taxon>Eukaryota</taxon>
        <taxon>Metazoa</taxon>
        <taxon>Ecdysozoa</taxon>
        <taxon>Arthropoda</taxon>
        <taxon>Crustacea</taxon>
        <taxon>Multicrustacea</taxon>
        <taxon>Hexanauplia</taxon>
        <taxon>Copepoda</taxon>
        <taxon>Siphonostomatoida</taxon>
        <taxon>Caligidae</taxon>
        <taxon>Lepeophtheirus</taxon>
    </lineage>
</organism>
<dbReference type="OrthoDB" id="116883at2759"/>
<dbReference type="GO" id="GO:1902387">
    <property type="term" value="F:ceramide 1-phosphate binding"/>
    <property type="evidence" value="ECO:0007669"/>
    <property type="project" value="TreeGrafter"/>
</dbReference>
<dbReference type="Proteomes" id="UP000675881">
    <property type="component" value="Chromosome 1"/>
</dbReference>